<accession>A0A3R7QRK7</accession>
<gene>
    <name evidence="3" type="ORF">C7M84_005808</name>
</gene>
<dbReference type="PROSITE" id="PS50835">
    <property type="entry name" value="IG_LIKE"/>
    <property type="match status" value="1"/>
</dbReference>
<dbReference type="Proteomes" id="UP000283509">
    <property type="component" value="Unassembled WGS sequence"/>
</dbReference>
<dbReference type="SUPFAM" id="SSF48726">
    <property type="entry name" value="Immunoglobulin"/>
    <property type="match status" value="1"/>
</dbReference>
<dbReference type="PANTHER" id="PTHR23278:SF19">
    <property type="entry name" value="OBSCURIN"/>
    <property type="match status" value="1"/>
</dbReference>
<feature type="compositionally biased region" description="Polar residues" evidence="1">
    <location>
        <begin position="124"/>
        <end position="136"/>
    </location>
</feature>
<dbReference type="Gene3D" id="2.60.40.10">
    <property type="entry name" value="Immunoglobulins"/>
    <property type="match status" value="1"/>
</dbReference>
<dbReference type="InterPro" id="IPR036179">
    <property type="entry name" value="Ig-like_dom_sf"/>
</dbReference>
<evidence type="ECO:0000259" key="2">
    <source>
        <dbReference type="PROSITE" id="PS50835"/>
    </source>
</evidence>
<proteinExistence type="predicted"/>
<dbReference type="InterPro" id="IPR013783">
    <property type="entry name" value="Ig-like_fold"/>
</dbReference>
<dbReference type="PANTHER" id="PTHR23278">
    <property type="entry name" value="SIDESTEP PROTEIN"/>
    <property type="match status" value="1"/>
</dbReference>
<evidence type="ECO:0000256" key="1">
    <source>
        <dbReference type="SAM" id="MobiDB-lite"/>
    </source>
</evidence>
<dbReference type="InterPro" id="IPR007110">
    <property type="entry name" value="Ig-like_dom"/>
</dbReference>
<feature type="domain" description="Ig-like" evidence="2">
    <location>
        <begin position="1"/>
        <end position="108"/>
    </location>
</feature>
<evidence type="ECO:0000313" key="4">
    <source>
        <dbReference type="Proteomes" id="UP000283509"/>
    </source>
</evidence>
<keyword evidence="4" id="KW-1185">Reference proteome</keyword>
<reference evidence="3 4" key="1">
    <citation type="submission" date="2018-04" db="EMBL/GenBank/DDBJ databases">
        <authorList>
            <person name="Zhang X."/>
            <person name="Yuan J."/>
            <person name="Li F."/>
            <person name="Xiang J."/>
        </authorList>
    </citation>
    <scope>NUCLEOTIDE SEQUENCE [LARGE SCALE GENOMIC DNA]</scope>
    <source>
        <tissue evidence="3">Muscle</tissue>
    </source>
</reference>
<dbReference type="AlphaFoldDB" id="A0A3R7QRK7"/>
<sequence>MVWALNGGRAELPCAPDPRVAKDSPQIVLWYRASNTTPVYSYDARSGEFEDGERWTDGEALGKRAYFSVLTEPPVLVLDPAHARDEGVYKCRVDYRYSSSTYRVVNLTIVAIERKEEKRRSRTRAQGQKGSHTLCTNRAGITL</sequence>
<comment type="caution">
    <text evidence="3">The sequence shown here is derived from an EMBL/GenBank/DDBJ whole genome shotgun (WGS) entry which is preliminary data.</text>
</comment>
<feature type="region of interest" description="Disordered" evidence="1">
    <location>
        <begin position="116"/>
        <end position="143"/>
    </location>
</feature>
<name>A0A3R7QRK7_PENVA</name>
<organism evidence="3 4">
    <name type="scientific">Penaeus vannamei</name>
    <name type="common">Whiteleg shrimp</name>
    <name type="synonym">Litopenaeus vannamei</name>
    <dbReference type="NCBI Taxonomy" id="6689"/>
    <lineage>
        <taxon>Eukaryota</taxon>
        <taxon>Metazoa</taxon>
        <taxon>Ecdysozoa</taxon>
        <taxon>Arthropoda</taxon>
        <taxon>Crustacea</taxon>
        <taxon>Multicrustacea</taxon>
        <taxon>Malacostraca</taxon>
        <taxon>Eumalacostraca</taxon>
        <taxon>Eucarida</taxon>
        <taxon>Decapoda</taxon>
        <taxon>Dendrobranchiata</taxon>
        <taxon>Penaeoidea</taxon>
        <taxon>Penaeidae</taxon>
        <taxon>Penaeus</taxon>
    </lineage>
</organism>
<reference evidence="3 4" key="2">
    <citation type="submission" date="2019-01" db="EMBL/GenBank/DDBJ databases">
        <title>The decoding of complex shrimp genome reveals the adaptation for benthos swimmer, frequently molting mechanism and breeding impact on genome.</title>
        <authorList>
            <person name="Sun Y."/>
            <person name="Gao Y."/>
            <person name="Yu Y."/>
        </authorList>
    </citation>
    <scope>NUCLEOTIDE SEQUENCE [LARGE SCALE GENOMIC DNA]</scope>
    <source>
        <tissue evidence="3">Muscle</tissue>
    </source>
</reference>
<protein>
    <submittedName>
        <fullName evidence="3">Putative cell surface glycoprotein MUC18</fullName>
    </submittedName>
</protein>
<dbReference type="OrthoDB" id="6376080at2759"/>
<dbReference type="EMBL" id="QCYY01001749">
    <property type="protein sequence ID" value="ROT75630.1"/>
    <property type="molecule type" value="Genomic_DNA"/>
</dbReference>
<evidence type="ECO:0000313" key="3">
    <source>
        <dbReference type="EMBL" id="ROT75630.1"/>
    </source>
</evidence>